<keyword evidence="1" id="KW-0479">Metal-binding</keyword>
<proteinExistence type="predicted"/>
<evidence type="ECO:0000256" key="2">
    <source>
        <dbReference type="SAM" id="MobiDB-lite"/>
    </source>
</evidence>
<evidence type="ECO:0000256" key="1">
    <source>
        <dbReference type="PROSITE-ProRule" id="PRU00042"/>
    </source>
</evidence>
<comment type="caution">
    <text evidence="4">The sequence shown here is derived from an EMBL/GenBank/DDBJ whole genome shotgun (WGS) entry which is preliminary data.</text>
</comment>
<dbReference type="Proteomes" id="UP001054945">
    <property type="component" value="Unassembled WGS sequence"/>
</dbReference>
<evidence type="ECO:0000313" key="5">
    <source>
        <dbReference type="Proteomes" id="UP001054945"/>
    </source>
</evidence>
<reference evidence="4 5" key="1">
    <citation type="submission" date="2021-06" db="EMBL/GenBank/DDBJ databases">
        <title>Caerostris extrusa draft genome.</title>
        <authorList>
            <person name="Kono N."/>
            <person name="Arakawa K."/>
        </authorList>
    </citation>
    <scope>NUCLEOTIDE SEQUENCE [LARGE SCALE GENOMIC DNA]</scope>
</reference>
<protein>
    <submittedName>
        <fullName evidence="4">Retrovirus-related Pol polyprotein from type-2 retrotransposable element R2DM</fullName>
    </submittedName>
</protein>
<feature type="region of interest" description="Disordered" evidence="2">
    <location>
        <begin position="367"/>
        <end position="386"/>
    </location>
</feature>
<dbReference type="PROSITE" id="PS50157">
    <property type="entry name" value="ZINC_FINGER_C2H2_2"/>
    <property type="match status" value="1"/>
</dbReference>
<dbReference type="InterPro" id="IPR013087">
    <property type="entry name" value="Znf_C2H2_type"/>
</dbReference>
<keyword evidence="1" id="KW-0862">Zinc</keyword>
<evidence type="ECO:0000259" key="3">
    <source>
        <dbReference type="PROSITE" id="PS50157"/>
    </source>
</evidence>
<feature type="domain" description="C2H2-type" evidence="3">
    <location>
        <begin position="255"/>
        <end position="283"/>
    </location>
</feature>
<name>A0AAV4Y267_CAEEX</name>
<keyword evidence="5" id="KW-1185">Reference proteome</keyword>
<dbReference type="AlphaFoldDB" id="A0AAV4Y267"/>
<accession>A0AAV4Y267</accession>
<feature type="region of interest" description="Disordered" evidence="2">
    <location>
        <begin position="412"/>
        <end position="435"/>
    </location>
</feature>
<evidence type="ECO:0000313" key="4">
    <source>
        <dbReference type="EMBL" id="GIZ00485.1"/>
    </source>
</evidence>
<feature type="compositionally biased region" description="Polar residues" evidence="2">
    <location>
        <begin position="412"/>
        <end position="430"/>
    </location>
</feature>
<gene>
    <name evidence="4" type="primary">pol_2601</name>
    <name evidence="4" type="ORF">CEXT_610262</name>
</gene>
<keyword evidence="1" id="KW-0863">Zinc-finger</keyword>
<organism evidence="4 5">
    <name type="scientific">Caerostris extrusa</name>
    <name type="common">Bark spider</name>
    <name type="synonym">Caerostris bankana</name>
    <dbReference type="NCBI Taxonomy" id="172846"/>
    <lineage>
        <taxon>Eukaryota</taxon>
        <taxon>Metazoa</taxon>
        <taxon>Ecdysozoa</taxon>
        <taxon>Arthropoda</taxon>
        <taxon>Chelicerata</taxon>
        <taxon>Arachnida</taxon>
        <taxon>Araneae</taxon>
        <taxon>Araneomorphae</taxon>
        <taxon>Entelegynae</taxon>
        <taxon>Araneoidea</taxon>
        <taxon>Araneidae</taxon>
        <taxon>Caerostris</taxon>
    </lineage>
</organism>
<dbReference type="PROSITE" id="PS00028">
    <property type="entry name" value="ZINC_FINGER_C2H2_1"/>
    <property type="match status" value="1"/>
</dbReference>
<feature type="region of interest" description="Disordered" evidence="2">
    <location>
        <begin position="492"/>
        <end position="511"/>
    </location>
</feature>
<dbReference type="EMBL" id="BPLR01018543">
    <property type="protein sequence ID" value="GIZ00485.1"/>
    <property type="molecule type" value="Genomic_DNA"/>
</dbReference>
<dbReference type="GO" id="GO:0008270">
    <property type="term" value="F:zinc ion binding"/>
    <property type="evidence" value="ECO:0007669"/>
    <property type="project" value="UniProtKB-KW"/>
</dbReference>
<sequence>MNSTPHSGTEALDFFEASLDSSFSPVCHRTRSQLAAKELYGVGQVGAPSGANLDGFRSESVGSMVDRDVIIAMDDLIDNLPCTPPPATYPCDLQNVSQLVENAILQNEVIDTVSDMLHCVSQGLSPIGLIHDASSPTALPRTFYQGGATLDNITCIAPPSDIIFDESSPLAMPRTFFGDERIENSISPSRPSCDTPVVADSQVQCGALAECMPAASYVPAIDSPVETVVLFPSELEIRDLFPDPHSNLRFDFVHLTCRPCHKRFFSAGGLENHLFAVHNVRPDTSGRLSPSCDELLPPPELLAFAASTGPPPCAPFTRLSPVKTWASVVAQHAITPRQLGTGNPSCKQPAASTTPRLLRTTQPSRALGVPGQITHTTNPPPDIKGRKRITFEKDPDSNSHVVLLPAKPALQTSVTNSDHSPQVQVTTSPVSALPPASTISRQDAQIALTFPIHGNIACPESGSTATFVSRVWNSMKGSLIKHLRFCSPGVGKELGKARPTASPVSDEDNVRVSDVSQILAPPADADSGVDSQQPVNDFEDEPLHHFKQIFADLLECEATADGIHLLSETFAQIVTEARNIVCPNFDRATSTHPHATNIDDPQQCQQLYRKTGGKPSGRSGVPERTMLDSTLSSRNTSVKYGVSPPLIAQFFSAEHPERDEVLGTLLSVSEVTSAFKSCENTAPGPDRITYNHWRSLDPRATLLTHVFNCCIHLRAIPLSWKESTTILLPKSWDVSCPTNWRPMFSSWKWNVPAGERPLSQG</sequence>